<keyword evidence="2" id="KW-0418">Kinase</keyword>
<dbReference type="PROSITE" id="PS50042">
    <property type="entry name" value="CNMP_BINDING_3"/>
    <property type="match status" value="1"/>
</dbReference>
<evidence type="ECO:0000313" key="2">
    <source>
        <dbReference type="EMBL" id="SHL39043.1"/>
    </source>
</evidence>
<dbReference type="STRING" id="1419482.SAMN05444266_103171"/>
<dbReference type="CDD" id="cd00038">
    <property type="entry name" value="CAP_ED"/>
    <property type="match status" value="1"/>
</dbReference>
<feature type="domain" description="Cyclic nucleotide-binding" evidence="1">
    <location>
        <begin position="13"/>
        <end position="110"/>
    </location>
</feature>
<accession>A0A1M7A8K3</accession>
<evidence type="ECO:0000259" key="1">
    <source>
        <dbReference type="PROSITE" id="PS50042"/>
    </source>
</evidence>
<dbReference type="Gene3D" id="2.60.120.10">
    <property type="entry name" value="Jelly Rolls"/>
    <property type="match status" value="1"/>
</dbReference>
<keyword evidence="3" id="KW-1185">Reference proteome</keyword>
<sequence>MLDQLIAHLPHLRDRFQKYLDRLEQLEVPAKTILLREGDISRRAFFVDKGCLRVWFNHHGRDITCQFMVEGQVVSIADSFRTGTPSSFTIEAIEPTSLRAVHRQDYDALMADLGQDNAFLHEMLNITFERQLHYMRELWSFIRDTPQERYQNLLRDRPQLVQRVPQHYIASYLGITPVHLSRIRNKMARENQQKPIS</sequence>
<name>A0A1M7A8K3_9BACT</name>
<dbReference type="AlphaFoldDB" id="A0A1M7A8K3"/>
<proteinExistence type="predicted"/>
<dbReference type="OrthoDB" id="663011at2"/>
<evidence type="ECO:0000313" key="3">
    <source>
        <dbReference type="Proteomes" id="UP000184420"/>
    </source>
</evidence>
<dbReference type="InterPro" id="IPR014710">
    <property type="entry name" value="RmlC-like_jellyroll"/>
</dbReference>
<keyword evidence="2" id="KW-0808">Transferase</keyword>
<dbReference type="RefSeq" id="WP_073079873.1">
    <property type="nucleotide sequence ID" value="NZ_FRBL01000003.1"/>
</dbReference>
<organism evidence="2 3">
    <name type="scientific">Chitinophaga jiangningensis</name>
    <dbReference type="NCBI Taxonomy" id="1419482"/>
    <lineage>
        <taxon>Bacteria</taxon>
        <taxon>Pseudomonadati</taxon>
        <taxon>Bacteroidota</taxon>
        <taxon>Chitinophagia</taxon>
        <taxon>Chitinophagales</taxon>
        <taxon>Chitinophagaceae</taxon>
        <taxon>Chitinophaga</taxon>
    </lineage>
</organism>
<dbReference type="EMBL" id="FRBL01000003">
    <property type="protein sequence ID" value="SHL39043.1"/>
    <property type="molecule type" value="Genomic_DNA"/>
</dbReference>
<gene>
    <name evidence="2" type="ORF">SAMN05444266_103171</name>
</gene>
<protein>
    <submittedName>
        <fullName evidence="2">cAMP-binding domain of CRP or a regulatory subunit of cAMP-dependent protein kinases</fullName>
    </submittedName>
</protein>
<reference evidence="2 3" key="1">
    <citation type="submission" date="2016-11" db="EMBL/GenBank/DDBJ databases">
        <authorList>
            <person name="Jaros S."/>
            <person name="Januszkiewicz K."/>
            <person name="Wedrychowicz H."/>
        </authorList>
    </citation>
    <scope>NUCLEOTIDE SEQUENCE [LARGE SCALE GENOMIC DNA]</scope>
    <source>
        <strain evidence="2 3">DSM 27406</strain>
    </source>
</reference>
<dbReference type="SUPFAM" id="SSF51206">
    <property type="entry name" value="cAMP-binding domain-like"/>
    <property type="match status" value="1"/>
</dbReference>
<dbReference type="InterPro" id="IPR018490">
    <property type="entry name" value="cNMP-bd_dom_sf"/>
</dbReference>
<dbReference type="GO" id="GO:0016301">
    <property type="term" value="F:kinase activity"/>
    <property type="evidence" value="ECO:0007669"/>
    <property type="project" value="UniProtKB-KW"/>
</dbReference>
<dbReference type="InterPro" id="IPR000595">
    <property type="entry name" value="cNMP-bd_dom"/>
</dbReference>
<dbReference type="Pfam" id="PF00027">
    <property type="entry name" value="cNMP_binding"/>
    <property type="match status" value="1"/>
</dbReference>
<dbReference type="Proteomes" id="UP000184420">
    <property type="component" value="Unassembled WGS sequence"/>
</dbReference>